<keyword evidence="1" id="KW-0732">Signal</keyword>
<keyword evidence="3" id="KW-1185">Reference proteome</keyword>
<feature type="signal peptide" evidence="1">
    <location>
        <begin position="1"/>
        <end position="27"/>
    </location>
</feature>
<evidence type="ECO:0008006" key="4">
    <source>
        <dbReference type="Google" id="ProtNLM"/>
    </source>
</evidence>
<name>A0ABT2FSN1_9GAMM</name>
<dbReference type="Proteomes" id="UP001201549">
    <property type="component" value="Unassembled WGS sequence"/>
</dbReference>
<accession>A0ABT2FSN1</accession>
<proteinExistence type="predicted"/>
<reference evidence="3" key="1">
    <citation type="submission" date="2023-07" db="EMBL/GenBank/DDBJ databases">
        <title>Shewanella mangrovi sp. nov., an acetaldehyde- degrading bacterium isolated from mangrove sediment.</title>
        <authorList>
            <person name="Liu Y."/>
        </authorList>
    </citation>
    <scope>NUCLEOTIDE SEQUENCE [LARGE SCALE GENOMIC DNA]</scope>
    <source>
        <strain evidence="3">C32</strain>
    </source>
</reference>
<dbReference type="EMBL" id="JAKOGG010000017">
    <property type="protein sequence ID" value="MCS4558181.1"/>
    <property type="molecule type" value="Genomic_DNA"/>
</dbReference>
<feature type="chain" id="PRO_5047371943" description="Secreted protein" evidence="1">
    <location>
        <begin position="28"/>
        <end position="191"/>
    </location>
</feature>
<evidence type="ECO:0000313" key="3">
    <source>
        <dbReference type="Proteomes" id="UP001201549"/>
    </source>
</evidence>
<organism evidence="2 3">
    <name type="scientific">Shewanella electrica</name>
    <dbReference type="NCBI Taxonomy" id="515560"/>
    <lineage>
        <taxon>Bacteria</taxon>
        <taxon>Pseudomonadati</taxon>
        <taxon>Pseudomonadota</taxon>
        <taxon>Gammaproteobacteria</taxon>
        <taxon>Alteromonadales</taxon>
        <taxon>Shewanellaceae</taxon>
        <taxon>Shewanella</taxon>
    </lineage>
</organism>
<evidence type="ECO:0000313" key="2">
    <source>
        <dbReference type="EMBL" id="MCS4558181.1"/>
    </source>
</evidence>
<evidence type="ECO:0000256" key="1">
    <source>
        <dbReference type="SAM" id="SignalP"/>
    </source>
</evidence>
<protein>
    <recommendedName>
        <fullName evidence="4">Secreted protein</fullName>
    </recommendedName>
</protein>
<gene>
    <name evidence="2" type="ORF">L9G74_17215</name>
</gene>
<comment type="caution">
    <text evidence="2">The sequence shown here is derived from an EMBL/GenBank/DDBJ whole genome shotgun (WGS) entry which is preliminary data.</text>
</comment>
<dbReference type="RefSeq" id="WP_238897961.1">
    <property type="nucleotide sequence ID" value="NZ_JAKOGG010000017.1"/>
</dbReference>
<sequence>MQLNRRVFLAQLLLCFSLLSIASTAIAKEKSAYDLLMERAISKPHEVELARKGIAETSIDRAWERPCPYRELRGTEEEEKEFLYHCERWDDCVSVSAQASVFTQAFFQNHQRQPDDQVPWKLYKDGSIFLLNPSDFKWADGHLRQHALKFAEDNWRLFEGRDAHEASDMVEDKFWQWCSAEPLTLWKADDL</sequence>